<dbReference type="Proteomes" id="UP000019484">
    <property type="component" value="Unassembled WGS sequence"/>
</dbReference>
<proteinExistence type="predicted"/>
<dbReference type="InterPro" id="IPR013715">
    <property type="entry name" value="DUF1746"/>
</dbReference>
<dbReference type="PANTHER" id="PTHR39405">
    <property type="entry name" value="DSC E3 UBIQUITIN LIGASE COMPLEX SUBUNIT 4"/>
    <property type="match status" value="1"/>
</dbReference>
<sequence length="259" mass="28142">MNNDAVPILSPGSEQGTLRARDTKTDHIDSLLHTLDSLIFLQLGILYFCDNLTFLLFLRAFSQVLHVRQPEALQLPPVVFANLLCFGAHLLQQRPGAKYIHGGLLIDFVGEFAPSKWRILLLDLVLFGLQLLMLVAGYEKTTISGGSRVQEARPPQDLESEEAGQLRARDQPSESADGIELQSLLPSRASEDHLVAPGALKAGNVEEDELIVLDIRKGVRALLRRPPQPAAPSTMDSPAARAGFANMLARIAAARAATG</sequence>
<feature type="region of interest" description="Disordered" evidence="1">
    <location>
        <begin position="145"/>
        <end position="178"/>
    </location>
</feature>
<keyword evidence="2" id="KW-0812">Transmembrane</keyword>
<dbReference type="GO" id="GO:0032933">
    <property type="term" value="P:SREBP signaling pathway"/>
    <property type="evidence" value="ECO:0007669"/>
    <property type="project" value="InterPro"/>
</dbReference>
<dbReference type="GeneID" id="19160091"/>
<dbReference type="EMBL" id="AMWN01000004">
    <property type="protein sequence ID" value="EXJ88286.1"/>
    <property type="molecule type" value="Genomic_DNA"/>
</dbReference>
<dbReference type="AlphaFoldDB" id="W9YG93"/>
<keyword evidence="2" id="KW-1133">Transmembrane helix</keyword>
<comment type="caution">
    <text evidence="4">The sequence shown here is derived from an EMBL/GenBank/DDBJ whole genome shotgun (WGS) entry which is preliminary data.</text>
</comment>
<evidence type="ECO:0000259" key="3">
    <source>
        <dbReference type="Pfam" id="PF08508"/>
    </source>
</evidence>
<reference evidence="4 5" key="1">
    <citation type="submission" date="2013-03" db="EMBL/GenBank/DDBJ databases">
        <title>The Genome Sequence of Capronia coronata CBS 617.96.</title>
        <authorList>
            <consortium name="The Broad Institute Genomics Platform"/>
            <person name="Cuomo C."/>
            <person name="de Hoog S."/>
            <person name="Gorbushina A."/>
            <person name="Walker B."/>
            <person name="Young S.K."/>
            <person name="Zeng Q."/>
            <person name="Gargeya S."/>
            <person name="Fitzgerald M."/>
            <person name="Haas B."/>
            <person name="Abouelleil A."/>
            <person name="Allen A.W."/>
            <person name="Alvarado L."/>
            <person name="Arachchi H.M."/>
            <person name="Berlin A.M."/>
            <person name="Chapman S.B."/>
            <person name="Gainer-Dewar J."/>
            <person name="Goldberg J."/>
            <person name="Griggs A."/>
            <person name="Gujja S."/>
            <person name="Hansen M."/>
            <person name="Howarth C."/>
            <person name="Imamovic A."/>
            <person name="Ireland A."/>
            <person name="Larimer J."/>
            <person name="McCowan C."/>
            <person name="Murphy C."/>
            <person name="Pearson M."/>
            <person name="Poon T.W."/>
            <person name="Priest M."/>
            <person name="Roberts A."/>
            <person name="Saif S."/>
            <person name="Shea T."/>
            <person name="Sisk P."/>
            <person name="Sykes S."/>
            <person name="Wortman J."/>
            <person name="Nusbaum C."/>
            <person name="Birren B."/>
        </authorList>
    </citation>
    <scope>NUCLEOTIDE SEQUENCE [LARGE SCALE GENOMIC DNA]</scope>
    <source>
        <strain evidence="4 5">CBS 617.96</strain>
    </source>
</reference>
<evidence type="ECO:0000313" key="4">
    <source>
        <dbReference type="EMBL" id="EXJ88286.1"/>
    </source>
</evidence>
<keyword evidence="5" id="KW-1185">Reference proteome</keyword>
<evidence type="ECO:0000256" key="2">
    <source>
        <dbReference type="SAM" id="Phobius"/>
    </source>
</evidence>
<dbReference type="RefSeq" id="XP_007724292.1">
    <property type="nucleotide sequence ID" value="XM_007726102.1"/>
</dbReference>
<protein>
    <recommendedName>
        <fullName evidence="3">DUF1746 domain-containing protein</fullName>
    </recommendedName>
</protein>
<feature type="transmembrane region" description="Helical" evidence="2">
    <location>
        <begin position="73"/>
        <end position="91"/>
    </location>
</feature>
<keyword evidence="2" id="KW-0472">Membrane</keyword>
<dbReference type="InterPro" id="IPR038967">
    <property type="entry name" value="Dsc4-like"/>
</dbReference>
<dbReference type="HOGENOM" id="CLU_1081960_0_0_1"/>
<dbReference type="GO" id="GO:0005783">
    <property type="term" value="C:endoplasmic reticulum"/>
    <property type="evidence" value="ECO:0007669"/>
    <property type="project" value="TreeGrafter"/>
</dbReference>
<dbReference type="eggNOG" id="ENOG502S4TY">
    <property type="taxonomic scope" value="Eukaryota"/>
</dbReference>
<feature type="domain" description="DUF1746" evidence="3">
    <location>
        <begin position="35"/>
        <end position="133"/>
    </location>
</feature>
<organism evidence="4 5">
    <name type="scientific">Capronia coronata CBS 617.96</name>
    <dbReference type="NCBI Taxonomy" id="1182541"/>
    <lineage>
        <taxon>Eukaryota</taxon>
        <taxon>Fungi</taxon>
        <taxon>Dikarya</taxon>
        <taxon>Ascomycota</taxon>
        <taxon>Pezizomycotina</taxon>
        <taxon>Eurotiomycetes</taxon>
        <taxon>Chaetothyriomycetidae</taxon>
        <taxon>Chaetothyriales</taxon>
        <taxon>Herpotrichiellaceae</taxon>
        <taxon>Capronia</taxon>
    </lineage>
</organism>
<evidence type="ECO:0000313" key="5">
    <source>
        <dbReference type="Proteomes" id="UP000019484"/>
    </source>
</evidence>
<dbReference type="GO" id="GO:0044695">
    <property type="term" value="C:Dsc E3 ubiquitin ligase complex"/>
    <property type="evidence" value="ECO:0007669"/>
    <property type="project" value="InterPro"/>
</dbReference>
<gene>
    <name evidence="4" type="ORF">A1O1_05216</name>
</gene>
<feature type="transmembrane region" description="Helical" evidence="2">
    <location>
        <begin position="117"/>
        <end position="138"/>
    </location>
</feature>
<name>W9YG93_9EURO</name>
<dbReference type="Pfam" id="PF08508">
    <property type="entry name" value="DUF1746"/>
    <property type="match status" value="1"/>
</dbReference>
<evidence type="ECO:0000256" key="1">
    <source>
        <dbReference type="SAM" id="MobiDB-lite"/>
    </source>
</evidence>
<dbReference type="OrthoDB" id="5428737at2759"/>
<feature type="transmembrane region" description="Helical" evidence="2">
    <location>
        <begin position="39"/>
        <end position="61"/>
    </location>
</feature>
<dbReference type="PANTHER" id="PTHR39405:SF1">
    <property type="entry name" value="DSC E3 UBIQUITIN LIGASE COMPLEX SUBUNIT 4"/>
    <property type="match status" value="1"/>
</dbReference>
<accession>W9YG93</accession>